<gene>
    <name evidence="1" type="ORF">PAECIP111892_02964</name>
</gene>
<accession>A0ABM9CC74</accession>
<keyword evidence="2" id="KW-1185">Reference proteome</keyword>
<proteinExistence type="predicted"/>
<dbReference type="RefSeq" id="WP_236334338.1">
    <property type="nucleotide sequence ID" value="NZ_CAKMMG010000003.1"/>
</dbReference>
<dbReference type="EMBL" id="CAKMMG010000003">
    <property type="protein sequence ID" value="CAH1207680.1"/>
    <property type="molecule type" value="Genomic_DNA"/>
</dbReference>
<dbReference type="Proteomes" id="UP000838324">
    <property type="component" value="Unassembled WGS sequence"/>
</dbReference>
<comment type="caution">
    <text evidence="1">The sequence shown here is derived from an EMBL/GenBank/DDBJ whole genome shotgun (WGS) entry which is preliminary data.</text>
</comment>
<protein>
    <submittedName>
        <fullName evidence="1">Uncharacterized protein</fullName>
    </submittedName>
</protein>
<evidence type="ECO:0000313" key="1">
    <source>
        <dbReference type="EMBL" id="CAH1207680.1"/>
    </source>
</evidence>
<sequence length="158" mass="17605">MILVVIMASIVIQPLVELANLFREKVTLGSAVSNALRAARDRSLEVELLRGLDARVDEERFRDYFADAFEDTLNVSVSDDSGDEVTFISNDGKFNDFTVRFAFVESTDLNGRVVTQVNIDARSAYKFKTKALQLAEEAGSSGEVELISERTYLLSVRN</sequence>
<evidence type="ECO:0000313" key="2">
    <source>
        <dbReference type="Proteomes" id="UP000838324"/>
    </source>
</evidence>
<organism evidence="1 2">
    <name type="scientific">Paenibacillus auburnensis</name>
    <dbReference type="NCBI Taxonomy" id="2905649"/>
    <lineage>
        <taxon>Bacteria</taxon>
        <taxon>Bacillati</taxon>
        <taxon>Bacillota</taxon>
        <taxon>Bacilli</taxon>
        <taxon>Bacillales</taxon>
        <taxon>Paenibacillaceae</taxon>
        <taxon>Paenibacillus</taxon>
    </lineage>
</organism>
<name>A0ABM9CC74_9BACL</name>
<reference evidence="1" key="1">
    <citation type="submission" date="2022-01" db="EMBL/GenBank/DDBJ databases">
        <authorList>
            <person name="Criscuolo A."/>
        </authorList>
    </citation>
    <scope>NUCLEOTIDE SEQUENCE</scope>
    <source>
        <strain evidence="1">CIP111892</strain>
    </source>
</reference>